<reference evidence="2 3" key="1">
    <citation type="journal article" date="2014" name="BMC Genomics">
        <title>Comparative genomics of the major fungal agents of human and animal Sporotrichosis: Sporothrix schenckii and Sporothrix brasiliensis.</title>
        <authorList>
            <person name="Teixeira M.M."/>
            <person name="de Almeida L.G."/>
            <person name="Kubitschek-Barreira P."/>
            <person name="Alves F.L."/>
            <person name="Kioshima E.S."/>
            <person name="Abadio A.K."/>
            <person name="Fernandes L."/>
            <person name="Derengowski L.S."/>
            <person name="Ferreira K.S."/>
            <person name="Souza R.C."/>
            <person name="Ruiz J.C."/>
            <person name="de Andrade N.C."/>
            <person name="Paes H.C."/>
            <person name="Nicola A.M."/>
            <person name="Albuquerque P."/>
            <person name="Gerber A.L."/>
            <person name="Martins V.P."/>
            <person name="Peconick L.D."/>
            <person name="Neto A.V."/>
            <person name="Chaucanez C.B."/>
            <person name="Silva P.A."/>
            <person name="Cunha O.L."/>
            <person name="de Oliveira F.F."/>
            <person name="dos Santos T.C."/>
            <person name="Barros A.L."/>
            <person name="Soares M.A."/>
            <person name="de Oliveira L.M."/>
            <person name="Marini M.M."/>
            <person name="Villalobos-Duno H."/>
            <person name="Cunha M.M."/>
            <person name="de Hoog S."/>
            <person name="da Silveira J.F."/>
            <person name="Henrissat B."/>
            <person name="Nino-Vega G.A."/>
            <person name="Cisalpino P.S."/>
            <person name="Mora-Montes H.M."/>
            <person name="Almeida S.R."/>
            <person name="Stajich J.E."/>
            <person name="Lopes-Bezerra L.M."/>
            <person name="Vasconcelos A.T."/>
            <person name="Felipe M.S."/>
        </authorList>
    </citation>
    <scope>NUCLEOTIDE SEQUENCE [LARGE SCALE GENOMIC DNA]</scope>
    <source>
        <strain evidence="2 3">1099-18</strain>
    </source>
</reference>
<dbReference type="EMBL" id="AXCR01000010">
    <property type="protein sequence ID" value="KJR82807.1"/>
    <property type="molecule type" value="Genomic_DNA"/>
</dbReference>
<dbReference type="RefSeq" id="XP_016585483.1">
    <property type="nucleotide sequence ID" value="XM_016729827.1"/>
</dbReference>
<reference evidence="2 3" key="2">
    <citation type="journal article" date="2015" name="Eukaryot. Cell">
        <title>Asexual propagation of a virulent clone complex in a human and feline outbreak of sporotrichosis.</title>
        <authorList>
            <person name="Teixeira Mde M."/>
            <person name="Rodrigues A.M."/>
            <person name="Tsui C.K."/>
            <person name="de Almeida L.G."/>
            <person name="Van Diepeningen A.D."/>
            <person name="van den Ende B.G."/>
            <person name="Fernandes G.F."/>
            <person name="Kano R."/>
            <person name="Hamelin R.C."/>
            <person name="Lopes-Bezerra L.M."/>
            <person name="Vasconcelos A.T."/>
            <person name="de Hoog S."/>
            <person name="de Camargo Z.P."/>
            <person name="Felipe M.S."/>
        </authorList>
    </citation>
    <scope>NUCLEOTIDE SEQUENCE [LARGE SCALE GENOMIC DNA]</scope>
    <source>
        <strain evidence="2 3">1099-18</strain>
    </source>
</reference>
<dbReference type="KEGG" id="ssck:SPSK_02982"/>
<proteinExistence type="predicted"/>
<gene>
    <name evidence="2" type="ORF">SPSK_02982</name>
</gene>
<evidence type="ECO:0000256" key="1">
    <source>
        <dbReference type="SAM" id="MobiDB-lite"/>
    </source>
</evidence>
<evidence type="ECO:0000313" key="3">
    <source>
        <dbReference type="Proteomes" id="UP000033710"/>
    </source>
</evidence>
<dbReference type="Proteomes" id="UP000033710">
    <property type="component" value="Unassembled WGS sequence"/>
</dbReference>
<sequence>MRNLRSWAPQSSICHSCRREWLRRSTERRVPAGHVLARGVRSFHADAMSGRASSGVLVMAASPSGTRATGTRLARRARRRSGPHDNIYAAFYTTIMATVAAADAGRKVRQRRDQGQRLDDARQELLRILHDPSPLDYNLTNGLPPSSVDEWPPSDNPIVPAPTIDNTPTTTSRNAVIEAIKAICVPPAQLRRHAADTKQREAYLTWLHAQFGMRRRWWSPRPALDAGLENLAEALLEEEIATQNTLLEGQREPQKAVHFAKMTEATNRLVDSLIIEGHRIGSFDDPVAQKRSMESLESPWHAMRMLRSDGYPSFRLPNLDPAATTAARREANEAARNIFRTWSQARIYGRPRASALQMAMGRTQNVTPAVWNAKEVKFWVAKLCYNMLVSSAPPGIHNYNTLILGFISVGQHTLAQLVADSLLYDTRLLPTQQTLVCLLHQARAQGDLVGFHRVLRRIVALDPRGVKIRRRATPDVARYGLHREWARNHDVNLASGYVVQRADVDGPVVEATIWGLLSLDQVRHAAVVFSTYLDDCTHMDASTLNSVLDPVLDAVDIPGARVLLRGFSKNASIVNRVLLSETRSAEKLAMRIRILLAIATAPEPALRAQPKQEPLRPRQRQAVVTHAASEAADDELQETTPEPGVEDEDEYWAEEVDGYVEPTYDNNPELAYAKNLHADGKPLSKSQIRMLKQFDAATAASREVDMAAEEQRLESQRWLDRAAKNMHNGTGYGYGCVYGGYSSGADQLAAALFVAETNVYLMRLSKVTDAVQKAIDAYEDESALADRADGWSSRLESLINVPQRQRHEQEQYRRMARLKAVDQTTEAVLSSCSHIMEQFMETVTADLAATSAAASAAEAAAASEALQIKTNYSFLSILRSFLNRTGLPFGVRLAAYLSTAKTYQANKSDAATQAHAEEEAKAEAAAEQAGHAEAAQWHGAGAEVEAGWSDNGYDHNYAGNYDYDSYDDPERNPDRDSDEEVVAPMPPSLLPFSLSPSLAQQTALLERHVTEDMPAVTSLYENQLKEILLQAIFPIADNSRNSLEKTFALRRAALDMTLDALMEARLHLIEYGATIVMEEAPALAITDGSETHADGVRCESEMADELTATESTREGDKDAYGNFRVGAVISS</sequence>
<dbReference type="VEuPathDB" id="FungiDB:SPSK_02982"/>
<evidence type="ECO:0000313" key="2">
    <source>
        <dbReference type="EMBL" id="KJR82807.1"/>
    </source>
</evidence>
<accession>A0A0F2LZB4</accession>
<dbReference type="GeneID" id="27665104"/>
<feature type="region of interest" description="Disordered" evidence="1">
    <location>
        <begin position="959"/>
        <end position="986"/>
    </location>
</feature>
<dbReference type="AlphaFoldDB" id="A0A0F2LZB4"/>
<comment type="caution">
    <text evidence="2">The sequence shown here is derived from an EMBL/GenBank/DDBJ whole genome shotgun (WGS) entry which is preliminary data.</text>
</comment>
<organism evidence="2 3">
    <name type="scientific">Sporothrix schenckii 1099-18</name>
    <dbReference type="NCBI Taxonomy" id="1397361"/>
    <lineage>
        <taxon>Eukaryota</taxon>
        <taxon>Fungi</taxon>
        <taxon>Dikarya</taxon>
        <taxon>Ascomycota</taxon>
        <taxon>Pezizomycotina</taxon>
        <taxon>Sordariomycetes</taxon>
        <taxon>Sordariomycetidae</taxon>
        <taxon>Ophiostomatales</taxon>
        <taxon>Ophiostomataceae</taxon>
        <taxon>Sporothrix</taxon>
    </lineage>
</organism>
<feature type="region of interest" description="Disordered" evidence="1">
    <location>
        <begin position="606"/>
        <end position="651"/>
    </location>
</feature>
<name>A0A0F2LZB4_SPOSC</name>
<dbReference type="OrthoDB" id="185373at2759"/>
<protein>
    <submittedName>
        <fullName evidence="2">Uncharacterized protein</fullName>
    </submittedName>
</protein>